<dbReference type="PANTHER" id="PTHR30547:SF5">
    <property type="entry name" value="NUCLEASE YHCG-RELATED"/>
    <property type="match status" value="1"/>
</dbReference>
<evidence type="ECO:0008006" key="5">
    <source>
        <dbReference type="Google" id="ProtNLM"/>
    </source>
</evidence>
<organism evidence="3 4">
    <name type="scientific">Candidatus Desantisbacteria bacterium CG2_30_40_21</name>
    <dbReference type="NCBI Taxonomy" id="1817895"/>
    <lineage>
        <taxon>Bacteria</taxon>
        <taxon>Candidatus Desantisiibacteriota</taxon>
    </lineage>
</organism>
<comment type="caution">
    <text evidence="3">The sequence shown here is derived from an EMBL/GenBank/DDBJ whole genome shotgun (WGS) entry which is preliminary data.</text>
</comment>
<dbReference type="GO" id="GO:0003676">
    <property type="term" value="F:nucleic acid binding"/>
    <property type="evidence" value="ECO:0007669"/>
    <property type="project" value="InterPro"/>
</dbReference>
<feature type="domain" description="YhcG PDDEXK nuclease" evidence="1">
    <location>
        <begin position="170"/>
        <end position="322"/>
    </location>
</feature>
<dbReference type="InterPro" id="IPR053148">
    <property type="entry name" value="PD-DEXK-like_domain"/>
</dbReference>
<dbReference type="EMBL" id="MNYI01000217">
    <property type="protein sequence ID" value="OIP37235.1"/>
    <property type="molecule type" value="Genomic_DNA"/>
</dbReference>
<evidence type="ECO:0000313" key="4">
    <source>
        <dbReference type="Proteomes" id="UP000183085"/>
    </source>
</evidence>
<sequence length="337" mass="39660">MKIIKLFDSQFSEVVQLIKKAHFNALRSVNQELIELYWQIGRYISIRVESEEWGKGVVTQLAVHLQENIPDSTGYSSQNLWRMKQFYEAYREYPKLSTLLRELSWSSHLHIISKTKTIEEKEFYLRLTVQEKYSVRELERQIDSGLFERVVLSMEKVPTSLTQKHPNAPEVFKDVYILDFLNLSEAHSENDLSKGIVSNLKNFILEFGKDFAFVGQEYRIQVGKNDYFIDLLFFHRGLRCLVMFELKIDDFKPEYLGKLNFYLEALNRDIRKPDENPSVGIILCKSKDDEVVEYALSRNLSPAMIAEYKIKLIPKKVLQEKLHEYYLLGESSAMKER</sequence>
<evidence type="ECO:0000259" key="1">
    <source>
        <dbReference type="Pfam" id="PF06250"/>
    </source>
</evidence>
<dbReference type="PANTHER" id="PTHR30547">
    <property type="entry name" value="UNCHARACTERIZED PROTEIN YHCG-RELATED"/>
    <property type="match status" value="1"/>
</dbReference>
<dbReference type="Gene3D" id="3.40.1350.10">
    <property type="match status" value="1"/>
</dbReference>
<protein>
    <recommendedName>
        <fullName evidence="5">DUF1016 domain-containing protein</fullName>
    </recommendedName>
</protein>
<gene>
    <name evidence="3" type="ORF">AUJ95_08355</name>
</gene>
<evidence type="ECO:0000313" key="3">
    <source>
        <dbReference type="EMBL" id="OIP37235.1"/>
    </source>
</evidence>
<dbReference type="AlphaFoldDB" id="A0A1J5DP68"/>
<feature type="domain" description="YhcG N-terminal" evidence="2">
    <location>
        <begin position="13"/>
        <end position="149"/>
    </location>
</feature>
<reference evidence="3 4" key="1">
    <citation type="journal article" date="2016" name="Environ. Microbiol.">
        <title>Genomic resolution of a cold subsurface aquifer community provides metabolic insights for novel microbes adapted to high CO concentrations.</title>
        <authorList>
            <person name="Probst A.J."/>
            <person name="Castelle C.J."/>
            <person name="Singh A."/>
            <person name="Brown C.T."/>
            <person name="Anantharaman K."/>
            <person name="Sharon I."/>
            <person name="Hug L.A."/>
            <person name="Burstein D."/>
            <person name="Emerson J.B."/>
            <person name="Thomas B.C."/>
            <person name="Banfield J.F."/>
        </authorList>
    </citation>
    <scope>NUCLEOTIDE SEQUENCE [LARGE SCALE GENOMIC DNA]</scope>
    <source>
        <strain evidence="3">CG2_30_40_21</strain>
    </source>
</reference>
<accession>A0A1J5DP68</accession>
<dbReference type="Proteomes" id="UP000183085">
    <property type="component" value="Unassembled WGS sequence"/>
</dbReference>
<name>A0A1J5DP68_9BACT</name>
<dbReference type="InterPro" id="IPR041527">
    <property type="entry name" value="YhcG_N"/>
</dbReference>
<dbReference type="Pfam" id="PF06250">
    <property type="entry name" value="YhcG_C"/>
    <property type="match status" value="1"/>
</dbReference>
<dbReference type="STRING" id="1817895.AUJ95_08355"/>
<dbReference type="InterPro" id="IPR009362">
    <property type="entry name" value="YhcG_C"/>
</dbReference>
<dbReference type="Pfam" id="PF17761">
    <property type="entry name" value="DUF1016_N"/>
    <property type="match status" value="1"/>
</dbReference>
<proteinExistence type="predicted"/>
<evidence type="ECO:0000259" key="2">
    <source>
        <dbReference type="Pfam" id="PF17761"/>
    </source>
</evidence>
<dbReference type="InterPro" id="IPR011856">
    <property type="entry name" value="tRNA_endonuc-like_dom_sf"/>
</dbReference>